<evidence type="ECO:0000313" key="4">
    <source>
        <dbReference type="Proteomes" id="UP001156903"/>
    </source>
</evidence>
<dbReference type="EMBL" id="BSPB01000004">
    <property type="protein sequence ID" value="GLS13299.1"/>
    <property type="molecule type" value="Genomic_DNA"/>
</dbReference>
<name>A0ABQ6BZH5_9BURK</name>
<protein>
    <submittedName>
        <fullName evidence="3">Uncharacterized protein</fullName>
    </submittedName>
</protein>
<feature type="transmembrane region" description="Helical" evidence="2">
    <location>
        <begin position="55"/>
        <end position="76"/>
    </location>
</feature>
<evidence type="ECO:0000256" key="2">
    <source>
        <dbReference type="SAM" id="Phobius"/>
    </source>
</evidence>
<sequence length="166" mass="18603">MRWKWLSRATPIPAVAALVPDAEVLRRSALAASWRRDRWVGRRRLWWRWMLWALPRYVAPLVAALLLIGWLVWLWAGRPSLPTGQAALATTVPLRANTPHRPPRIFVTDRPADGETELPAQDRTALPLRLDGGQTPAVATPASVTGDSPPITPTLKPENWLHSKEP</sequence>
<organism evidence="3 4">
    <name type="scientific">Hydrogenophaga electricum</name>
    <dbReference type="NCBI Taxonomy" id="1230953"/>
    <lineage>
        <taxon>Bacteria</taxon>
        <taxon>Pseudomonadati</taxon>
        <taxon>Pseudomonadota</taxon>
        <taxon>Betaproteobacteria</taxon>
        <taxon>Burkholderiales</taxon>
        <taxon>Comamonadaceae</taxon>
        <taxon>Hydrogenophaga</taxon>
    </lineage>
</organism>
<accession>A0ABQ6BZH5</accession>
<comment type="caution">
    <text evidence="3">The sequence shown here is derived from an EMBL/GenBank/DDBJ whole genome shotgun (WGS) entry which is preliminary data.</text>
</comment>
<keyword evidence="2" id="KW-0472">Membrane</keyword>
<evidence type="ECO:0000313" key="3">
    <source>
        <dbReference type="EMBL" id="GLS13299.1"/>
    </source>
</evidence>
<dbReference type="Proteomes" id="UP001156903">
    <property type="component" value="Unassembled WGS sequence"/>
</dbReference>
<evidence type="ECO:0000256" key="1">
    <source>
        <dbReference type="SAM" id="MobiDB-lite"/>
    </source>
</evidence>
<reference evidence="4" key="1">
    <citation type="journal article" date="2019" name="Int. J. Syst. Evol. Microbiol.">
        <title>The Global Catalogue of Microorganisms (GCM) 10K type strain sequencing project: providing services to taxonomists for standard genome sequencing and annotation.</title>
        <authorList>
            <consortium name="The Broad Institute Genomics Platform"/>
            <consortium name="The Broad Institute Genome Sequencing Center for Infectious Disease"/>
            <person name="Wu L."/>
            <person name="Ma J."/>
        </authorList>
    </citation>
    <scope>NUCLEOTIDE SEQUENCE [LARGE SCALE GENOMIC DNA]</scope>
    <source>
        <strain evidence="4">NBRC 109341</strain>
    </source>
</reference>
<keyword evidence="2" id="KW-1133">Transmembrane helix</keyword>
<proteinExistence type="predicted"/>
<feature type="region of interest" description="Disordered" evidence="1">
    <location>
        <begin position="103"/>
        <end position="166"/>
    </location>
</feature>
<gene>
    <name evidence="3" type="ORF">GCM10007935_07280</name>
</gene>
<dbReference type="RefSeq" id="WP_284306742.1">
    <property type="nucleotide sequence ID" value="NZ_BSPB01000004.1"/>
</dbReference>
<keyword evidence="2" id="KW-0812">Transmembrane</keyword>
<keyword evidence="4" id="KW-1185">Reference proteome</keyword>